<dbReference type="HAMAP" id="MF_00106">
    <property type="entry name" value="UxuA"/>
    <property type="match status" value="1"/>
</dbReference>
<dbReference type="Proteomes" id="UP000307074">
    <property type="component" value="Chromosome"/>
</dbReference>
<dbReference type="RefSeq" id="WP_042521972.1">
    <property type="nucleotide sequence ID" value="NZ_CAKMBG010000003.1"/>
</dbReference>
<organism evidence="10 12">
    <name type="scientific">Levilactobacillus brevis</name>
    <name type="common">Lactobacillus brevis</name>
    <dbReference type="NCBI Taxonomy" id="1580"/>
    <lineage>
        <taxon>Bacteria</taxon>
        <taxon>Bacillati</taxon>
        <taxon>Bacillota</taxon>
        <taxon>Bacilli</taxon>
        <taxon>Lactobacillales</taxon>
        <taxon>Lactobacillaceae</taxon>
        <taxon>Levilactobacillus</taxon>
    </lineage>
</organism>
<evidence type="ECO:0000256" key="5">
    <source>
        <dbReference type="ARBA" id="ARBA00012927"/>
    </source>
</evidence>
<dbReference type="UniPathway" id="UPA00246"/>
<sequence>MEMGFRWYGSQNDQIHLADIRQIPGVRQVVGALFDIPVGEVWPKDQIIQLKHQIEAAGLKFTVVESVNIHDDIKIGLPSRDRYIENYQQTIRNLAAAGVRTICYNFMPIFDWVRTNLHFSLADGSQALAFEQRQVQRQPQDIIHDIENDANGFVLPGWEPERLAQVQQLFDAYAGIDEAQLAANLDYFLAAIIPVCEECHVQMALHPDDPPRELFGLPRIYKNLADMNRIVAMNPSTANGFTICTGSLGENPQNDIPAIIREFVPQGRVPFVHARNIKFMNDQGDFHESAHLSSMGSLDMFAIMQALHETGFSGVIRPDHGRDIWHESGRPGYGLYDRALGITYLNGLWEALEKQA</sequence>
<dbReference type="EMBL" id="NVYO01000001">
    <property type="protein sequence ID" value="PBQ22646.1"/>
    <property type="molecule type" value="Genomic_DNA"/>
</dbReference>
<dbReference type="InterPro" id="IPR036237">
    <property type="entry name" value="Xyl_isomerase-like_sf"/>
</dbReference>
<dbReference type="NCBIfam" id="TIGR00695">
    <property type="entry name" value="uxuA"/>
    <property type="match status" value="1"/>
</dbReference>
<evidence type="ECO:0000256" key="2">
    <source>
        <dbReference type="ARBA" id="ARBA00002713"/>
    </source>
</evidence>
<dbReference type="Pfam" id="PF03786">
    <property type="entry name" value="UxuA"/>
    <property type="match status" value="1"/>
</dbReference>
<dbReference type="GO" id="GO:0008927">
    <property type="term" value="F:mannonate dehydratase activity"/>
    <property type="evidence" value="ECO:0007669"/>
    <property type="project" value="UniProtKB-UniRule"/>
</dbReference>
<accession>A0A0D0FCZ7</accession>
<keyword evidence="6 9" id="KW-0408">Iron</keyword>
<dbReference type="Proteomes" id="UP000217918">
    <property type="component" value="Unassembled WGS sequence"/>
</dbReference>
<name>A0A0D0FCZ7_LEVBR</name>
<comment type="cofactor">
    <cofactor evidence="9">
        <name>Fe(2+)</name>
        <dbReference type="ChEBI" id="CHEBI:29033"/>
    </cofactor>
    <cofactor evidence="9">
        <name>Mn(2+)</name>
        <dbReference type="ChEBI" id="CHEBI:29035"/>
    </cofactor>
</comment>
<evidence type="ECO:0000313" key="10">
    <source>
        <dbReference type="EMBL" id="PBQ22646.1"/>
    </source>
</evidence>
<comment type="pathway">
    <text evidence="3 9">Carbohydrate metabolism; pentose and glucuronate interconversion.</text>
</comment>
<dbReference type="GO" id="GO:0030145">
    <property type="term" value="F:manganese ion binding"/>
    <property type="evidence" value="ECO:0007669"/>
    <property type="project" value="TreeGrafter"/>
</dbReference>
<evidence type="ECO:0000256" key="3">
    <source>
        <dbReference type="ARBA" id="ARBA00004892"/>
    </source>
</evidence>
<dbReference type="EMBL" id="CP031198">
    <property type="protein sequence ID" value="QCZ52176.1"/>
    <property type="molecule type" value="Genomic_DNA"/>
</dbReference>
<dbReference type="PIRSF" id="PIRSF016049">
    <property type="entry name" value="Man_dehyd"/>
    <property type="match status" value="1"/>
</dbReference>
<dbReference type="AlphaFoldDB" id="A0A0D0FCZ7"/>
<comment type="catalytic activity">
    <reaction evidence="1 9">
        <text>D-mannonate = 2-dehydro-3-deoxy-D-gluconate + H2O</text>
        <dbReference type="Rhea" id="RHEA:20097"/>
        <dbReference type="ChEBI" id="CHEBI:15377"/>
        <dbReference type="ChEBI" id="CHEBI:17767"/>
        <dbReference type="ChEBI" id="CHEBI:57990"/>
        <dbReference type="EC" id="4.2.1.8"/>
    </reaction>
</comment>
<dbReference type="NCBIfam" id="NF003027">
    <property type="entry name" value="PRK03906.1"/>
    <property type="match status" value="1"/>
</dbReference>
<comment type="similarity">
    <text evidence="4 9">Belongs to the mannonate dehydratase family.</text>
</comment>
<evidence type="ECO:0000256" key="1">
    <source>
        <dbReference type="ARBA" id="ARBA00001794"/>
    </source>
</evidence>
<proteinExistence type="inferred from homology"/>
<evidence type="ECO:0000313" key="11">
    <source>
        <dbReference type="EMBL" id="QCZ52176.1"/>
    </source>
</evidence>
<dbReference type="GO" id="GO:0042840">
    <property type="term" value="P:D-glucuronate catabolic process"/>
    <property type="evidence" value="ECO:0007669"/>
    <property type="project" value="TreeGrafter"/>
</dbReference>
<evidence type="ECO:0000256" key="9">
    <source>
        <dbReference type="HAMAP-Rule" id="MF_00106"/>
    </source>
</evidence>
<dbReference type="InterPro" id="IPR004628">
    <property type="entry name" value="Man_deHydtase"/>
</dbReference>
<keyword evidence="8 9" id="KW-0456">Lyase</keyword>
<comment type="function">
    <text evidence="2 9">Catalyzes the dehydration of D-mannonate.</text>
</comment>
<dbReference type="EC" id="4.2.1.8" evidence="5 9"/>
<evidence type="ECO:0000313" key="12">
    <source>
        <dbReference type="Proteomes" id="UP000217918"/>
    </source>
</evidence>
<reference evidence="10 12" key="1">
    <citation type="submission" date="2017-09" db="EMBL/GenBank/DDBJ databases">
        <title>Genome sequence of Lactobacillus brevis D7.</title>
        <authorList>
            <person name="Kwon M.-S."/>
            <person name="Lim S.K."/>
            <person name="Choi H.-J."/>
        </authorList>
    </citation>
    <scope>NUCLEOTIDE SEQUENCE [LARGE SCALE GENOMIC DNA]</scope>
    <source>
        <strain evidence="10 12">D7</strain>
    </source>
</reference>
<reference evidence="11 13" key="2">
    <citation type="submission" date="2018-07" db="EMBL/GenBank/DDBJ databases">
        <authorList>
            <person name="Feyereisen M."/>
        </authorList>
    </citation>
    <scope>NUCLEOTIDE SEQUENCE [LARGE SCALE GENOMIC DNA]</scope>
    <source>
        <strain evidence="11 13">UCCLBBS449</strain>
    </source>
</reference>
<evidence type="ECO:0000256" key="4">
    <source>
        <dbReference type="ARBA" id="ARBA00007389"/>
    </source>
</evidence>
<dbReference type="SUPFAM" id="SSF51658">
    <property type="entry name" value="Xylose isomerase-like"/>
    <property type="match status" value="1"/>
</dbReference>
<dbReference type="PANTHER" id="PTHR30387">
    <property type="entry name" value="MANNONATE DEHYDRATASE"/>
    <property type="match status" value="1"/>
</dbReference>
<evidence type="ECO:0000256" key="8">
    <source>
        <dbReference type="ARBA" id="ARBA00023239"/>
    </source>
</evidence>
<protein>
    <recommendedName>
        <fullName evidence="5 9">Mannonate dehydratase</fullName>
        <ecNumber evidence="5 9">4.2.1.8</ecNumber>
    </recommendedName>
    <alternativeName>
        <fullName evidence="9">D-mannonate hydro-lyase</fullName>
    </alternativeName>
</protein>
<dbReference type="Gene3D" id="3.20.20.150">
    <property type="entry name" value="Divalent-metal-dependent TIM barrel enzymes"/>
    <property type="match status" value="1"/>
</dbReference>
<dbReference type="PANTHER" id="PTHR30387:SF2">
    <property type="entry name" value="MANNONATE DEHYDRATASE"/>
    <property type="match status" value="1"/>
</dbReference>
<evidence type="ECO:0000256" key="6">
    <source>
        <dbReference type="ARBA" id="ARBA00023004"/>
    </source>
</evidence>
<evidence type="ECO:0000256" key="7">
    <source>
        <dbReference type="ARBA" id="ARBA00023211"/>
    </source>
</evidence>
<keyword evidence="7 9" id="KW-0464">Manganese</keyword>
<gene>
    <name evidence="9 10" type="primary">uxuA</name>
    <name evidence="10" type="ORF">CNR29_00895</name>
    <name evidence="11" type="ORF">UCCLBBS449_0179</name>
</gene>
<dbReference type="GO" id="GO:0008198">
    <property type="term" value="F:ferrous iron binding"/>
    <property type="evidence" value="ECO:0007669"/>
    <property type="project" value="TreeGrafter"/>
</dbReference>
<evidence type="ECO:0000313" key="13">
    <source>
        <dbReference type="Proteomes" id="UP000307074"/>
    </source>
</evidence>